<dbReference type="InterPro" id="IPR011333">
    <property type="entry name" value="SKP1/BTB/POZ_sf"/>
</dbReference>
<dbReference type="STRING" id="104452.A0A0L7KKQ4"/>
<evidence type="ECO:0000313" key="2">
    <source>
        <dbReference type="EMBL" id="KOB63459.1"/>
    </source>
</evidence>
<evidence type="ECO:0000313" key="3">
    <source>
        <dbReference type="Proteomes" id="UP000037510"/>
    </source>
</evidence>
<feature type="domain" description="BTB" evidence="1">
    <location>
        <begin position="198"/>
        <end position="261"/>
    </location>
</feature>
<dbReference type="Proteomes" id="UP000037510">
    <property type="component" value="Unassembled WGS sequence"/>
</dbReference>
<dbReference type="InterPro" id="IPR000210">
    <property type="entry name" value="BTB/POZ_dom"/>
</dbReference>
<dbReference type="Gene3D" id="3.30.710.10">
    <property type="entry name" value="Potassium Channel Kv1.1, Chain A"/>
    <property type="match status" value="1"/>
</dbReference>
<protein>
    <submittedName>
        <fullName evidence="2">Roadkill</fullName>
    </submittedName>
</protein>
<accession>A0A0L7KKQ4</accession>
<keyword evidence="3" id="KW-1185">Reference proteome</keyword>
<dbReference type="Gene3D" id="6.10.250.3030">
    <property type="match status" value="1"/>
</dbReference>
<dbReference type="SUPFAM" id="SSF54695">
    <property type="entry name" value="POZ domain"/>
    <property type="match status" value="1"/>
</dbReference>
<sequence length="376" mass="43072">MSKSITMSRGNKGTMDSNRYTLSLSKHTETETDLYRIEWHIQRFRQLLTTNAMTRGYRTPRYTVVEVPDTPFQLKVAFFGIDSRLMEIYYLTTKSSIINLVLQVRYGIHSQNLSYEYQTVPSNEWQCVDAIDKPHQIPMTNTNEFSFLPTADTFAFHMCFLLTVSHAKGVDCQTKAVTPLTSQLTVDFGALLIDTSFSDVIMKSVEGAKFKAHKSVLAVRSKVLRAHFEHNTKESITNVVETSWETEVLGDLLTFVYTDKVPEVIAAPDKLLVAADYYQLDSLKRLCEEVLHKRLTVENAIDTLQLAELYSLSSLWQQTLSFINERYILVRKTEGWKNIQSVEFIQKIYDFIMSDTVNDIDVDILAAAFDELDGMN</sequence>
<dbReference type="EMBL" id="JTDY01009464">
    <property type="protein sequence ID" value="KOB63459.1"/>
    <property type="molecule type" value="Genomic_DNA"/>
</dbReference>
<comment type="caution">
    <text evidence="2">The sequence shown here is derived from an EMBL/GenBank/DDBJ whole genome shotgun (WGS) entry which is preliminary data.</text>
</comment>
<name>A0A0L7KKQ4_OPEBR</name>
<dbReference type="Pfam" id="PF00651">
    <property type="entry name" value="BTB"/>
    <property type="match status" value="1"/>
</dbReference>
<dbReference type="SMART" id="SM00225">
    <property type="entry name" value="BTB"/>
    <property type="match status" value="1"/>
</dbReference>
<proteinExistence type="predicted"/>
<evidence type="ECO:0000259" key="1">
    <source>
        <dbReference type="PROSITE" id="PS50097"/>
    </source>
</evidence>
<gene>
    <name evidence="2" type="ORF">OBRU01_22534</name>
</gene>
<organism evidence="2 3">
    <name type="scientific">Operophtera brumata</name>
    <name type="common">Winter moth</name>
    <name type="synonym">Phalaena brumata</name>
    <dbReference type="NCBI Taxonomy" id="104452"/>
    <lineage>
        <taxon>Eukaryota</taxon>
        <taxon>Metazoa</taxon>
        <taxon>Ecdysozoa</taxon>
        <taxon>Arthropoda</taxon>
        <taxon>Hexapoda</taxon>
        <taxon>Insecta</taxon>
        <taxon>Pterygota</taxon>
        <taxon>Neoptera</taxon>
        <taxon>Endopterygota</taxon>
        <taxon>Lepidoptera</taxon>
        <taxon>Glossata</taxon>
        <taxon>Ditrysia</taxon>
        <taxon>Geometroidea</taxon>
        <taxon>Geometridae</taxon>
        <taxon>Larentiinae</taxon>
        <taxon>Operophtera</taxon>
    </lineage>
</organism>
<reference evidence="2 3" key="1">
    <citation type="journal article" date="2015" name="Genome Biol. Evol.">
        <title>The genome of winter moth (Operophtera brumata) provides a genomic perspective on sexual dimorphism and phenology.</title>
        <authorList>
            <person name="Derks M.F."/>
            <person name="Smit S."/>
            <person name="Salis L."/>
            <person name="Schijlen E."/>
            <person name="Bossers A."/>
            <person name="Mateman C."/>
            <person name="Pijl A.S."/>
            <person name="de Ridder D."/>
            <person name="Groenen M.A."/>
            <person name="Visser M.E."/>
            <person name="Megens H.J."/>
        </authorList>
    </citation>
    <scope>NUCLEOTIDE SEQUENCE [LARGE SCALE GENOMIC DNA]</scope>
    <source>
        <strain evidence="2">WM2013NL</strain>
        <tissue evidence="2">Head and thorax</tissue>
    </source>
</reference>
<dbReference type="AlphaFoldDB" id="A0A0L7KKQ4"/>
<dbReference type="PROSITE" id="PS50097">
    <property type="entry name" value="BTB"/>
    <property type="match status" value="1"/>
</dbReference>
<dbReference type="PANTHER" id="PTHR24413">
    <property type="entry name" value="SPECKLE-TYPE POZ PROTEIN"/>
    <property type="match status" value="1"/>
</dbReference>